<gene>
    <name evidence="2" type="ORF">MM415B01102_0017</name>
    <name evidence="1" type="ORF">TM448A01546_0004</name>
</gene>
<proteinExistence type="predicted"/>
<evidence type="ECO:0000313" key="1">
    <source>
        <dbReference type="EMBL" id="QJA49977.1"/>
    </source>
</evidence>
<organism evidence="1">
    <name type="scientific">viral metagenome</name>
    <dbReference type="NCBI Taxonomy" id="1070528"/>
    <lineage>
        <taxon>unclassified sequences</taxon>
        <taxon>metagenomes</taxon>
        <taxon>organismal metagenomes</taxon>
    </lineage>
</organism>
<sequence length="72" mass="8649">MDLPEKYRIKVEYNGKPSEAMDWMIYDAMKGVGCKWYAQGYDYTADIRDICFDYYPKEQMKYKENHGPTRTT</sequence>
<dbReference type="EMBL" id="MT144167">
    <property type="protein sequence ID" value="QJA49977.1"/>
    <property type="molecule type" value="Genomic_DNA"/>
</dbReference>
<dbReference type="AlphaFoldDB" id="A0A6H1ZRP2"/>
<protein>
    <submittedName>
        <fullName evidence="1">Uncharacterized protein</fullName>
    </submittedName>
</protein>
<evidence type="ECO:0000313" key="2">
    <source>
        <dbReference type="EMBL" id="QJA60538.1"/>
    </source>
</evidence>
<accession>A0A6H1ZRP2</accession>
<name>A0A6H1ZRP2_9ZZZZ</name>
<dbReference type="EMBL" id="MT141412">
    <property type="protein sequence ID" value="QJA60538.1"/>
    <property type="molecule type" value="Genomic_DNA"/>
</dbReference>
<reference evidence="1" key="1">
    <citation type="submission" date="2020-03" db="EMBL/GenBank/DDBJ databases">
        <title>The deep terrestrial virosphere.</title>
        <authorList>
            <person name="Holmfeldt K."/>
            <person name="Nilsson E."/>
            <person name="Simone D."/>
            <person name="Lopez-Fernandez M."/>
            <person name="Wu X."/>
            <person name="de Brujin I."/>
            <person name="Lundin D."/>
            <person name="Andersson A."/>
            <person name="Bertilsson S."/>
            <person name="Dopson M."/>
        </authorList>
    </citation>
    <scope>NUCLEOTIDE SEQUENCE</scope>
    <source>
        <strain evidence="2">MM415B01102</strain>
        <strain evidence="1">TM448A01546</strain>
    </source>
</reference>